<dbReference type="AlphaFoldDB" id="A0A917X5T9"/>
<comment type="caution">
    <text evidence="1">The sequence shown here is derived from an EMBL/GenBank/DDBJ whole genome shotgun (WGS) entry which is preliminary data.</text>
</comment>
<reference evidence="1" key="2">
    <citation type="submission" date="2020-09" db="EMBL/GenBank/DDBJ databases">
        <authorList>
            <person name="Sun Q."/>
            <person name="Ohkuma M."/>
        </authorList>
    </citation>
    <scope>NUCLEOTIDE SEQUENCE</scope>
    <source>
        <strain evidence="1">JCM 19831</strain>
    </source>
</reference>
<keyword evidence="2" id="KW-1185">Reference proteome</keyword>
<evidence type="ECO:0000313" key="2">
    <source>
        <dbReference type="Proteomes" id="UP000642070"/>
    </source>
</evidence>
<dbReference type="EMBL" id="BMPI01000064">
    <property type="protein sequence ID" value="GGM72162.1"/>
    <property type="molecule type" value="Genomic_DNA"/>
</dbReference>
<proteinExistence type="predicted"/>
<dbReference type="Proteomes" id="UP000642070">
    <property type="component" value="Unassembled WGS sequence"/>
</dbReference>
<protein>
    <submittedName>
        <fullName evidence="1">Uncharacterized protein</fullName>
    </submittedName>
</protein>
<evidence type="ECO:0000313" key="1">
    <source>
        <dbReference type="EMBL" id="GGM72162.1"/>
    </source>
</evidence>
<accession>A0A917X5T9</accession>
<reference evidence="1" key="1">
    <citation type="journal article" date="2014" name="Int. J. Syst. Evol. Microbiol.">
        <title>Complete genome sequence of Corynebacterium casei LMG S-19264T (=DSM 44701T), isolated from a smear-ripened cheese.</title>
        <authorList>
            <consortium name="US DOE Joint Genome Institute (JGI-PGF)"/>
            <person name="Walter F."/>
            <person name="Albersmeier A."/>
            <person name="Kalinowski J."/>
            <person name="Ruckert C."/>
        </authorList>
    </citation>
    <scope>NUCLEOTIDE SEQUENCE</scope>
    <source>
        <strain evidence="1">JCM 19831</strain>
    </source>
</reference>
<gene>
    <name evidence="1" type="ORF">GCM10007977_087380</name>
</gene>
<name>A0A917X5T9_9ACTN</name>
<sequence>MSAVMEICTAVKTTPTASGDVEVRCTKPAGHAERGDRQHEAKLGAFPVRWPAS</sequence>
<organism evidence="1 2">
    <name type="scientific">Dactylosporangium sucinum</name>
    <dbReference type="NCBI Taxonomy" id="1424081"/>
    <lineage>
        <taxon>Bacteria</taxon>
        <taxon>Bacillati</taxon>
        <taxon>Actinomycetota</taxon>
        <taxon>Actinomycetes</taxon>
        <taxon>Micromonosporales</taxon>
        <taxon>Micromonosporaceae</taxon>
        <taxon>Dactylosporangium</taxon>
    </lineage>
</organism>